<feature type="region of interest" description="Disordered" evidence="4">
    <location>
        <begin position="831"/>
        <end position="865"/>
    </location>
</feature>
<comment type="caution">
    <text evidence="6">The sequence shown here is derived from an EMBL/GenBank/DDBJ whole genome shotgun (WGS) entry which is preliminary data.</text>
</comment>
<feature type="region of interest" description="Disordered" evidence="4">
    <location>
        <begin position="260"/>
        <end position="316"/>
    </location>
</feature>
<feature type="compositionally biased region" description="Basic and acidic residues" evidence="4">
    <location>
        <begin position="604"/>
        <end position="625"/>
    </location>
</feature>
<feature type="compositionally biased region" description="Low complexity" evidence="4">
    <location>
        <begin position="1159"/>
        <end position="1182"/>
    </location>
</feature>
<feature type="region of interest" description="Disordered" evidence="4">
    <location>
        <begin position="525"/>
        <end position="625"/>
    </location>
</feature>
<dbReference type="GO" id="GO:0010008">
    <property type="term" value="C:endosome membrane"/>
    <property type="evidence" value="ECO:0007669"/>
    <property type="project" value="TreeGrafter"/>
</dbReference>
<feature type="region of interest" description="Disordered" evidence="4">
    <location>
        <begin position="686"/>
        <end position="733"/>
    </location>
</feature>
<evidence type="ECO:0000256" key="1">
    <source>
        <dbReference type="ARBA" id="ARBA00022741"/>
    </source>
</evidence>
<feature type="region of interest" description="Disordered" evidence="4">
    <location>
        <begin position="405"/>
        <end position="438"/>
    </location>
</feature>
<feature type="compositionally biased region" description="Basic and acidic residues" evidence="4">
    <location>
        <begin position="697"/>
        <end position="733"/>
    </location>
</feature>
<dbReference type="PANTHER" id="PTHR45748:SF7">
    <property type="entry name" value="1-PHOSPHATIDYLINOSITOL 3-PHOSPHATE 5-KINASE-RELATED"/>
    <property type="match status" value="1"/>
</dbReference>
<dbReference type="GO" id="GO:0000329">
    <property type="term" value="C:fungal-type vacuole membrane"/>
    <property type="evidence" value="ECO:0007669"/>
    <property type="project" value="TreeGrafter"/>
</dbReference>
<dbReference type="InterPro" id="IPR044769">
    <property type="entry name" value="PIKfyve_PIPKc"/>
</dbReference>
<dbReference type="Proteomes" id="UP000559256">
    <property type="component" value="Unassembled WGS sequence"/>
</dbReference>
<dbReference type="Pfam" id="PF01504">
    <property type="entry name" value="PIP5K"/>
    <property type="match status" value="1"/>
</dbReference>
<dbReference type="PROSITE" id="PS51455">
    <property type="entry name" value="PIPK"/>
    <property type="match status" value="1"/>
</dbReference>
<name>A0A8H5GZL7_9AGAR</name>
<feature type="domain" description="PIPK" evidence="5">
    <location>
        <begin position="1586"/>
        <end position="1915"/>
    </location>
</feature>
<feature type="compositionally biased region" description="Polar residues" evidence="4">
    <location>
        <begin position="1513"/>
        <end position="1534"/>
    </location>
</feature>
<feature type="compositionally biased region" description="Basic and acidic residues" evidence="4">
    <location>
        <begin position="405"/>
        <end position="415"/>
    </location>
</feature>
<feature type="compositionally biased region" description="Low complexity" evidence="4">
    <location>
        <begin position="1570"/>
        <end position="1579"/>
    </location>
</feature>
<dbReference type="InterPro" id="IPR027484">
    <property type="entry name" value="PInositol-4-P-5-kinase_N"/>
</dbReference>
<feature type="compositionally biased region" description="Polar residues" evidence="4">
    <location>
        <begin position="416"/>
        <end position="426"/>
    </location>
</feature>
<feature type="region of interest" description="Disordered" evidence="4">
    <location>
        <begin position="337"/>
        <end position="358"/>
    </location>
</feature>
<keyword evidence="3" id="KW-0808">Transferase</keyword>
<evidence type="ECO:0000313" key="7">
    <source>
        <dbReference type="Proteomes" id="UP000559256"/>
    </source>
</evidence>
<reference evidence="6 7" key="1">
    <citation type="journal article" date="2020" name="ISME J.">
        <title>Uncovering the hidden diversity of litter-decomposition mechanisms in mushroom-forming fungi.</title>
        <authorList>
            <person name="Floudas D."/>
            <person name="Bentzer J."/>
            <person name="Ahren D."/>
            <person name="Johansson T."/>
            <person name="Persson P."/>
            <person name="Tunlid A."/>
        </authorList>
    </citation>
    <scope>NUCLEOTIDE SEQUENCE [LARGE SCALE GENOMIC DNA]</scope>
    <source>
        <strain evidence="6 7">CBS 291.85</strain>
    </source>
</reference>
<feature type="compositionally biased region" description="Basic and acidic residues" evidence="4">
    <location>
        <begin position="652"/>
        <end position="662"/>
    </location>
</feature>
<feature type="compositionally biased region" description="Polar residues" evidence="4">
    <location>
        <begin position="1492"/>
        <end position="1505"/>
    </location>
</feature>
<protein>
    <recommendedName>
        <fullName evidence="5">PIPK domain-containing protein</fullName>
    </recommendedName>
</protein>
<dbReference type="GO" id="GO:0000285">
    <property type="term" value="F:1-phosphatidylinositol-3-phosphate 5-kinase activity"/>
    <property type="evidence" value="ECO:0007669"/>
    <property type="project" value="InterPro"/>
</dbReference>
<accession>A0A8H5GZL7</accession>
<feature type="compositionally biased region" description="Acidic residues" evidence="4">
    <location>
        <begin position="1015"/>
        <end position="1028"/>
    </location>
</feature>
<keyword evidence="1 3" id="KW-0547">Nucleotide-binding</keyword>
<feature type="region of interest" description="Disordered" evidence="4">
    <location>
        <begin position="1123"/>
        <end position="1198"/>
    </location>
</feature>
<evidence type="ECO:0000256" key="3">
    <source>
        <dbReference type="PROSITE-ProRule" id="PRU00781"/>
    </source>
</evidence>
<dbReference type="Gene3D" id="3.30.800.10">
    <property type="entry name" value="Phosphatidylinositol Phosphate Kinase II Beta"/>
    <property type="match status" value="1"/>
</dbReference>
<dbReference type="PANTHER" id="PTHR45748">
    <property type="entry name" value="1-PHOSPHATIDYLINOSITOL 3-PHOSPHATE 5-KINASE-RELATED"/>
    <property type="match status" value="1"/>
</dbReference>
<feature type="region of interest" description="Disordered" evidence="4">
    <location>
        <begin position="1488"/>
        <end position="1584"/>
    </location>
</feature>
<evidence type="ECO:0000256" key="2">
    <source>
        <dbReference type="ARBA" id="ARBA00022840"/>
    </source>
</evidence>
<gene>
    <name evidence="6" type="ORF">D9758_000701</name>
</gene>
<dbReference type="EMBL" id="JAACJM010000003">
    <property type="protein sequence ID" value="KAF5373740.1"/>
    <property type="molecule type" value="Genomic_DNA"/>
</dbReference>
<dbReference type="InterPro" id="IPR002498">
    <property type="entry name" value="PInositol-4-P-4/5-kinase_core"/>
</dbReference>
<feature type="region of interest" description="Disordered" evidence="4">
    <location>
        <begin position="201"/>
        <end position="237"/>
    </location>
</feature>
<evidence type="ECO:0000256" key="4">
    <source>
        <dbReference type="SAM" id="MobiDB-lite"/>
    </source>
</evidence>
<feature type="compositionally biased region" description="Low complexity" evidence="4">
    <location>
        <begin position="837"/>
        <end position="858"/>
    </location>
</feature>
<feature type="compositionally biased region" description="Polar residues" evidence="4">
    <location>
        <begin position="1337"/>
        <end position="1349"/>
    </location>
</feature>
<dbReference type="Gene3D" id="3.30.810.10">
    <property type="entry name" value="2-Layer Sandwich"/>
    <property type="match status" value="1"/>
</dbReference>
<keyword evidence="2 3" id="KW-0067">ATP-binding</keyword>
<dbReference type="CDD" id="cd17300">
    <property type="entry name" value="PIPKc_PIKfyve"/>
    <property type="match status" value="1"/>
</dbReference>
<evidence type="ECO:0000259" key="5">
    <source>
        <dbReference type="PROSITE" id="PS51455"/>
    </source>
</evidence>
<proteinExistence type="predicted"/>
<keyword evidence="3" id="KW-0418">Kinase</keyword>
<dbReference type="GO" id="GO:0046854">
    <property type="term" value="P:phosphatidylinositol phosphate biosynthetic process"/>
    <property type="evidence" value="ECO:0007669"/>
    <property type="project" value="TreeGrafter"/>
</dbReference>
<dbReference type="SMART" id="SM00330">
    <property type="entry name" value="PIPKc"/>
    <property type="match status" value="1"/>
</dbReference>
<feature type="compositionally biased region" description="Polar residues" evidence="4">
    <location>
        <begin position="260"/>
        <end position="273"/>
    </location>
</feature>
<evidence type="ECO:0000313" key="6">
    <source>
        <dbReference type="EMBL" id="KAF5373740.1"/>
    </source>
</evidence>
<feature type="compositionally biased region" description="Low complexity" evidence="4">
    <location>
        <begin position="569"/>
        <end position="603"/>
    </location>
</feature>
<dbReference type="InterPro" id="IPR027483">
    <property type="entry name" value="PInositol-4-P-4/5-kinase_C_sf"/>
</dbReference>
<feature type="compositionally biased region" description="Polar residues" evidence="4">
    <location>
        <begin position="1124"/>
        <end position="1150"/>
    </location>
</feature>
<feature type="region of interest" description="Disordered" evidence="4">
    <location>
        <begin position="1015"/>
        <end position="1045"/>
    </location>
</feature>
<dbReference type="SUPFAM" id="SSF56104">
    <property type="entry name" value="SAICAR synthase-like"/>
    <property type="match status" value="1"/>
</dbReference>
<dbReference type="OrthoDB" id="158357at2759"/>
<organism evidence="6 7">
    <name type="scientific">Tetrapyrgos nigripes</name>
    <dbReference type="NCBI Taxonomy" id="182062"/>
    <lineage>
        <taxon>Eukaryota</taxon>
        <taxon>Fungi</taxon>
        <taxon>Dikarya</taxon>
        <taxon>Basidiomycota</taxon>
        <taxon>Agaricomycotina</taxon>
        <taxon>Agaricomycetes</taxon>
        <taxon>Agaricomycetidae</taxon>
        <taxon>Agaricales</taxon>
        <taxon>Marasmiineae</taxon>
        <taxon>Marasmiaceae</taxon>
        <taxon>Tetrapyrgos</taxon>
    </lineage>
</organism>
<dbReference type="GO" id="GO:0005524">
    <property type="term" value="F:ATP binding"/>
    <property type="evidence" value="ECO:0007669"/>
    <property type="project" value="UniProtKB-UniRule"/>
</dbReference>
<keyword evidence="7" id="KW-1185">Reference proteome</keyword>
<feature type="compositionally biased region" description="Polar residues" evidence="4">
    <location>
        <begin position="203"/>
        <end position="213"/>
    </location>
</feature>
<feature type="compositionally biased region" description="Low complexity" evidence="4">
    <location>
        <begin position="344"/>
        <end position="358"/>
    </location>
</feature>
<feature type="region of interest" description="Disordered" evidence="4">
    <location>
        <begin position="1316"/>
        <end position="1349"/>
    </location>
</feature>
<sequence>MATRKPLPNLPGQPTVLSKHARQHRARFLRFILTELATTSPWIQSELDQLVQIIQNALDALPTGEWLVNRRTHHRLCLCLAPIGSRIPLPDEDEDFYLIPANIRCSFRSDIFVRDDAKPDQSVLCGAPNSSNDNLIGGTFQFFGVPSPTEHALLYTALKLAIYAHLSLVLEQHVLTDSGVKLVFVPVNEAVRVDHVQRHKFTKSMSSGLQNSGGREPMEDRGGNKGRKKSSLNLDPININRNSLLPNGLRAFLAKRSIGSENTTPTSSVSTRAGSLDIARTTSPESGNGIAFPRSSQEDDNGSHHNYHRPSLDDTGLGNRLRQFSFASGFSGLSNWTGHGREGSTSTSQTVVTSSSTNKTTQFTTLLAKIQLQASQNAFSTSIGVEYPLPIVLVRLSERERQREAERQWDSERRPSWNSGHSSTTKPHPQPLQHDHHQQQILMGDDRIALTSLLGWVSSTVATSGEGSGTGSGFSANSAASSTTAITSTSAPPSKGMGMIGIPGFLRHQEISVLESSHVPLFSPVEKDKSKSNVAIPTVEKGKTQELPKVPAKADLGGPSGTHEHVSGTLQSTSSVTSLAATTTSSDSDASSSSVSISSTSITKDGDAAKTKSKGMDESQEKDKYNTCDQPYWRTYRFFDFPESSKHKGKDKQKETESGRDRYLGEMVEELVDNAERICWEVREEMEKEVQSSGSDGHGHGERNGSEETGGSKEKEKDREKRDKDKAKARCEAKVGRHERRYMHSDVRVSVTVRGVNEKVKEELEEGAAKEEKRTQRVIQVWESCSVCGAETEKTEMSNGAYLSSFAKYLELLVYSPLLARISTSLCEHTNAPGDLPPTSSSSVSSPTTSTTSTPNPSQLRTGTKLPEERFRIIRHFSTVSQGCSEGKKFVVSFSLSPVTEVFELRLPRLKVCKDKDHPVSMSSTPTPSNPASRINSMASEVSAWSAMSSTSGVSGMGQDGSTDPEEKTKLRKEIKRWWEGVNDHLDVLEEKTLEGEEDELRDLRKKLPRLPSEDDAYFDFDDDVSEPDSEHTVTDTPTPLAEGPTLFVTPKPESHAGGKRKSKANFGDYFNFHHNQMWKGLQPPSNSPVTPHALPRPLYQRPALLNAFRSATSLTDFVKSETHLQLPTPSTPNVQSSSTPDLSSKSQGTHKTEPSPEASNLSLASIPSSSLSTDSDATPTPRHLPSAGLKYPQKPLDKPAPELLMNLRLTFQKTEQSLYMQLAKTPVSSLNDVRRAFLSSAKGAQRRLGAWQKKHLGAKKGSLIQTKTAEPEWWDKACHVLPEGNIVIREDDWGSIIAFTLSSADYRRELANMTPNRHNGGGLLSPQYQEPPPLSSTPEAGTSIPTPSSFISAATATGYKLFRSSAVNQPDPDQEDVIWHEPESYSAVISRKDHPRDPTSLLSIREVLRQKTPATTDMNILSVSRFSSLTSLKHSRLFGSSEGKGTATPPSAWSKPEVQVIKKDVGGELSGLPSGSTDKLVHELEPLVGSGESTPVDSRPSSIAATYPDSAIQGQDSQIMTSGSMREGSLSSLDSERDARSDSTVGQGTRVEDINYAVPPALPPKDQATGTTESTGSTRSHFSTLTSGLSSAMRYVSSYNPVGDLISRPTSVASNHHGLLSTEIPPYVLENELAIMERPHIKYDWTVGKRLKFSCTVYYAKQFDNLRRNCGLEDMFLKSLSRSTNWSADGGKSKSNFWKTKDDRFIIKTLVNAWNVADLQVLIDLGPSYFRYIDSTATKATVLAKLLGFYTVEIRNLESGAVQSKADLLVMENLFYDQKIDKTFDLKGIQGRKVKGATGQTSKTLFDGEWIEGQQQSLTLVCPHSKIILREAIKSDADFLSKSNIMDYSLLLGVDSEHKQIACGLVDTIGSYTFAKTLEYKAKQGLQSAVGKEVTVVPPAEYQERFVNALERYFLACPDKWSKPLDDIVVVSNPDMLPSVL</sequence>
<feature type="region of interest" description="Disordered" evidence="4">
    <location>
        <begin position="643"/>
        <end position="662"/>
    </location>
</feature>